<accession>A0A1H4S4F3</accession>
<evidence type="ECO:0000313" key="3">
    <source>
        <dbReference type="Proteomes" id="UP000183407"/>
    </source>
</evidence>
<keyword evidence="2" id="KW-0413">Isomerase</keyword>
<feature type="domain" description="Cupin type-2" evidence="1">
    <location>
        <begin position="87"/>
        <end position="146"/>
    </location>
</feature>
<protein>
    <submittedName>
        <fullName evidence="2">Mannose-6-phosphate isomerase, cupin superfamily</fullName>
    </submittedName>
</protein>
<name>A0A1H4S4F3_RHOJO</name>
<dbReference type="RefSeq" id="WP_073365059.1">
    <property type="nucleotide sequence ID" value="NZ_FNTL01000004.1"/>
</dbReference>
<dbReference type="OrthoDB" id="713485at2"/>
<dbReference type="Pfam" id="PF07883">
    <property type="entry name" value="Cupin_2"/>
    <property type="match status" value="1"/>
</dbReference>
<reference evidence="3" key="1">
    <citation type="submission" date="2016-10" db="EMBL/GenBank/DDBJ databases">
        <authorList>
            <person name="Varghese N."/>
        </authorList>
    </citation>
    <scope>NUCLEOTIDE SEQUENCE [LARGE SCALE GENOMIC DNA]</scope>
    <source>
        <strain evidence="3">DSM 44719</strain>
    </source>
</reference>
<dbReference type="PANTHER" id="PTHR36156">
    <property type="entry name" value="SLR2101 PROTEIN"/>
    <property type="match status" value="1"/>
</dbReference>
<gene>
    <name evidence="2" type="ORF">SAMN04490220_1511</name>
</gene>
<dbReference type="SUPFAM" id="SSF51182">
    <property type="entry name" value="RmlC-like cupins"/>
    <property type="match status" value="1"/>
</dbReference>
<organism evidence="2 3">
    <name type="scientific">Rhodococcus jostii</name>
    <dbReference type="NCBI Taxonomy" id="132919"/>
    <lineage>
        <taxon>Bacteria</taxon>
        <taxon>Bacillati</taxon>
        <taxon>Actinomycetota</taxon>
        <taxon>Actinomycetes</taxon>
        <taxon>Mycobacteriales</taxon>
        <taxon>Nocardiaceae</taxon>
        <taxon>Rhodococcus</taxon>
    </lineage>
</organism>
<dbReference type="InterPro" id="IPR013096">
    <property type="entry name" value="Cupin_2"/>
</dbReference>
<dbReference type="InterPro" id="IPR014710">
    <property type="entry name" value="RmlC-like_jellyroll"/>
</dbReference>
<dbReference type="InterPro" id="IPR047142">
    <property type="entry name" value="OryJ/VirC-like"/>
</dbReference>
<dbReference type="EMBL" id="FNTL01000004">
    <property type="protein sequence ID" value="SEC39019.1"/>
    <property type="molecule type" value="Genomic_DNA"/>
</dbReference>
<sequence>MSFRRVIATEQYGTAVLVADEKVERIDTAGLDPIWRSDSVPEVPNSGGVPDTVGFPDPGGVWVIGWVLEPGRIGDNDNGIVAMDEHTPGFHRTDSVDVHVLLEGSLVLELDDGVEVELNAGDTVVVNGNKHRWHNRGEETARAIVTICGASRTTDRQEI</sequence>
<dbReference type="PANTHER" id="PTHR36156:SF2">
    <property type="entry name" value="CUPIN TYPE-2 DOMAIN-CONTAINING PROTEIN"/>
    <property type="match status" value="1"/>
</dbReference>
<dbReference type="Proteomes" id="UP000183407">
    <property type="component" value="Unassembled WGS sequence"/>
</dbReference>
<evidence type="ECO:0000313" key="2">
    <source>
        <dbReference type="EMBL" id="SEC39019.1"/>
    </source>
</evidence>
<dbReference type="GO" id="GO:0016853">
    <property type="term" value="F:isomerase activity"/>
    <property type="evidence" value="ECO:0007669"/>
    <property type="project" value="UniProtKB-KW"/>
</dbReference>
<dbReference type="InterPro" id="IPR011051">
    <property type="entry name" value="RmlC_Cupin_sf"/>
</dbReference>
<evidence type="ECO:0000259" key="1">
    <source>
        <dbReference type="Pfam" id="PF07883"/>
    </source>
</evidence>
<dbReference type="AlphaFoldDB" id="A0A1H4S4F3"/>
<proteinExistence type="predicted"/>
<dbReference type="CDD" id="cd02231">
    <property type="entry name" value="cupin_BLL6423-like"/>
    <property type="match status" value="1"/>
</dbReference>
<dbReference type="Gene3D" id="2.60.120.10">
    <property type="entry name" value="Jelly Rolls"/>
    <property type="match status" value="1"/>
</dbReference>